<dbReference type="Proteomes" id="UP001597112">
    <property type="component" value="Unassembled WGS sequence"/>
</dbReference>
<dbReference type="EMBL" id="JBHTKA010000007">
    <property type="protein sequence ID" value="MFD1001373.1"/>
    <property type="molecule type" value="Genomic_DNA"/>
</dbReference>
<keyword evidence="2" id="KW-1185">Reference proteome</keyword>
<organism evidence="1 2">
    <name type="scientific">Ohtaekwangia kribbensis</name>
    <dbReference type="NCBI Taxonomy" id="688913"/>
    <lineage>
        <taxon>Bacteria</taxon>
        <taxon>Pseudomonadati</taxon>
        <taxon>Bacteroidota</taxon>
        <taxon>Cytophagia</taxon>
        <taxon>Cytophagales</taxon>
        <taxon>Fulvivirgaceae</taxon>
        <taxon>Ohtaekwangia</taxon>
    </lineage>
</organism>
<protein>
    <recommendedName>
        <fullName evidence="3">DUF3887 domain-containing protein</fullName>
    </recommendedName>
</protein>
<sequence length="125" mass="13967">MQENITLNTSQDVVASVINNDADKEQHIADLITKHMPELKAMIESYWFAKKANVLNVAVVPESIRFTTAVSGMFVAKYTVSYFFACDDITTNNTEAMTCTFEVDLGRHAITITGELQPERGPDEF</sequence>
<reference evidence="2" key="1">
    <citation type="journal article" date="2019" name="Int. J. Syst. Evol. Microbiol.">
        <title>The Global Catalogue of Microorganisms (GCM) 10K type strain sequencing project: providing services to taxonomists for standard genome sequencing and annotation.</title>
        <authorList>
            <consortium name="The Broad Institute Genomics Platform"/>
            <consortium name="The Broad Institute Genome Sequencing Center for Infectious Disease"/>
            <person name="Wu L."/>
            <person name="Ma J."/>
        </authorList>
    </citation>
    <scope>NUCLEOTIDE SEQUENCE [LARGE SCALE GENOMIC DNA]</scope>
    <source>
        <strain evidence="2">CCUG 58938</strain>
    </source>
</reference>
<proteinExistence type="predicted"/>
<accession>A0ABW3K5X2</accession>
<evidence type="ECO:0000313" key="1">
    <source>
        <dbReference type="EMBL" id="MFD1001373.1"/>
    </source>
</evidence>
<name>A0ABW3K5X2_9BACT</name>
<gene>
    <name evidence="1" type="ORF">ACFQ21_18745</name>
</gene>
<evidence type="ECO:0000313" key="2">
    <source>
        <dbReference type="Proteomes" id="UP001597112"/>
    </source>
</evidence>
<comment type="caution">
    <text evidence="1">The sequence shown here is derived from an EMBL/GenBank/DDBJ whole genome shotgun (WGS) entry which is preliminary data.</text>
</comment>
<evidence type="ECO:0008006" key="3">
    <source>
        <dbReference type="Google" id="ProtNLM"/>
    </source>
</evidence>
<dbReference type="RefSeq" id="WP_377581043.1">
    <property type="nucleotide sequence ID" value="NZ_JBHTKA010000007.1"/>
</dbReference>